<evidence type="ECO:0000313" key="1">
    <source>
        <dbReference type="EMBL" id="MFC2972926.1"/>
    </source>
</evidence>
<sequence length="77" mass="8460">MPQELWLLGCATLFIAAVQFCLSGKSQRSLDEASMLPFADDPEVARRMEAETGRSRTGCACPGTCPGRCEDWRDFTA</sequence>
<dbReference type="RefSeq" id="WP_377814582.1">
    <property type="nucleotide sequence ID" value="NZ_JBHRSJ010000022.1"/>
</dbReference>
<dbReference type="Proteomes" id="UP001595457">
    <property type="component" value="Unassembled WGS sequence"/>
</dbReference>
<protein>
    <submittedName>
        <fullName evidence="1">Cbb3-type cytochrome oxidase subunit 3</fullName>
    </submittedName>
</protein>
<name>A0ABV7AVZ2_9GAMM</name>
<evidence type="ECO:0000313" key="2">
    <source>
        <dbReference type="Proteomes" id="UP001595457"/>
    </source>
</evidence>
<comment type="caution">
    <text evidence="1">The sequence shown here is derived from an EMBL/GenBank/DDBJ whole genome shotgun (WGS) entry which is preliminary data.</text>
</comment>
<organism evidence="1 2">
    <name type="scientific">Azotobacter bryophylli</name>
    <dbReference type="NCBI Taxonomy" id="1986537"/>
    <lineage>
        <taxon>Bacteria</taxon>
        <taxon>Pseudomonadati</taxon>
        <taxon>Pseudomonadota</taxon>
        <taxon>Gammaproteobacteria</taxon>
        <taxon>Pseudomonadales</taxon>
        <taxon>Pseudomonadaceae</taxon>
        <taxon>Azotobacter</taxon>
    </lineage>
</organism>
<dbReference type="EMBL" id="JBHRSJ010000022">
    <property type="protein sequence ID" value="MFC2972926.1"/>
    <property type="molecule type" value="Genomic_DNA"/>
</dbReference>
<proteinExistence type="predicted"/>
<keyword evidence="2" id="KW-1185">Reference proteome</keyword>
<accession>A0ABV7AVZ2</accession>
<reference evidence="2" key="1">
    <citation type="journal article" date="2019" name="Int. J. Syst. Evol. Microbiol.">
        <title>The Global Catalogue of Microorganisms (GCM) 10K type strain sequencing project: providing services to taxonomists for standard genome sequencing and annotation.</title>
        <authorList>
            <consortium name="The Broad Institute Genomics Platform"/>
            <consortium name="The Broad Institute Genome Sequencing Center for Infectious Disease"/>
            <person name="Wu L."/>
            <person name="Ma J."/>
        </authorList>
    </citation>
    <scope>NUCLEOTIDE SEQUENCE [LARGE SCALE GENOMIC DNA]</scope>
    <source>
        <strain evidence="2">KCTC 62195</strain>
    </source>
</reference>
<gene>
    <name evidence="1" type="ORF">ACFOJE_11965</name>
</gene>